<evidence type="ECO:0000313" key="3">
    <source>
        <dbReference type="EMBL" id="EOY16385.1"/>
    </source>
</evidence>
<feature type="transmembrane region" description="Helical" evidence="2">
    <location>
        <begin position="80"/>
        <end position="111"/>
    </location>
</feature>
<feature type="transmembrane region" description="Helical" evidence="2">
    <location>
        <begin position="176"/>
        <end position="203"/>
    </location>
</feature>
<feature type="region of interest" description="Disordered" evidence="1">
    <location>
        <begin position="1"/>
        <end position="25"/>
    </location>
</feature>
<gene>
    <name evidence="3" type="ORF">TCM_035184</name>
</gene>
<dbReference type="EMBL" id="CM001886">
    <property type="protein sequence ID" value="EOY16385.1"/>
    <property type="molecule type" value="Genomic_DNA"/>
</dbReference>
<dbReference type="InParanoid" id="A0A061FGC1"/>
<dbReference type="HOGENOM" id="CLU_1241997_0_0_1"/>
<feature type="transmembrane region" description="Helical" evidence="2">
    <location>
        <begin position="38"/>
        <end position="59"/>
    </location>
</feature>
<reference evidence="3 4" key="1">
    <citation type="journal article" date="2013" name="Genome Biol.">
        <title>The genome sequence of the most widely cultivated cacao type and its use to identify candidate genes regulating pod color.</title>
        <authorList>
            <person name="Motamayor J.C."/>
            <person name="Mockaitis K."/>
            <person name="Schmutz J."/>
            <person name="Haiminen N."/>
            <person name="Iii D.L."/>
            <person name="Cornejo O."/>
            <person name="Findley S.D."/>
            <person name="Zheng P."/>
            <person name="Utro F."/>
            <person name="Royaert S."/>
            <person name="Saski C."/>
            <person name="Jenkins J."/>
            <person name="Podicheti R."/>
            <person name="Zhao M."/>
            <person name="Scheffler B.E."/>
            <person name="Stack J.C."/>
            <person name="Feltus F.A."/>
            <person name="Mustiga G.M."/>
            <person name="Amores F."/>
            <person name="Phillips W."/>
            <person name="Marelli J.P."/>
            <person name="May G.D."/>
            <person name="Shapiro H."/>
            <person name="Ma J."/>
            <person name="Bustamante C.D."/>
            <person name="Schnell R.J."/>
            <person name="Main D."/>
            <person name="Gilbert D."/>
            <person name="Parida L."/>
            <person name="Kuhn D.N."/>
        </authorList>
    </citation>
    <scope>NUCLEOTIDE SEQUENCE [LARGE SCALE GENOMIC DNA]</scope>
    <source>
        <strain evidence="4">cv. Matina 1-6</strain>
    </source>
</reference>
<evidence type="ECO:0000256" key="1">
    <source>
        <dbReference type="SAM" id="MobiDB-lite"/>
    </source>
</evidence>
<dbReference type="KEGG" id="tcc:18592394"/>
<feature type="transmembrane region" description="Helical" evidence="2">
    <location>
        <begin position="131"/>
        <end position="155"/>
    </location>
</feature>
<protein>
    <submittedName>
        <fullName evidence="3">Uncharacterized protein</fullName>
    </submittedName>
</protein>
<organism evidence="3 4">
    <name type="scientific">Theobroma cacao</name>
    <name type="common">Cacao</name>
    <name type="synonym">Cocoa</name>
    <dbReference type="NCBI Taxonomy" id="3641"/>
    <lineage>
        <taxon>Eukaryota</taxon>
        <taxon>Viridiplantae</taxon>
        <taxon>Streptophyta</taxon>
        <taxon>Embryophyta</taxon>
        <taxon>Tracheophyta</taxon>
        <taxon>Spermatophyta</taxon>
        <taxon>Magnoliopsida</taxon>
        <taxon>eudicotyledons</taxon>
        <taxon>Gunneridae</taxon>
        <taxon>Pentapetalae</taxon>
        <taxon>rosids</taxon>
        <taxon>malvids</taxon>
        <taxon>Malvales</taxon>
        <taxon>Malvaceae</taxon>
        <taxon>Byttnerioideae</taxon>
        <taxon>Theobroma</taxon>
    </lineage>
</organism>
<keyword evidence="2" id="KW-0472">Membrane</keyword>
<accession>A0A061FGC1</accession>
<dbReference type="Gramene" id="EOY16385">
    <property type="protein sequence ID" value="EOY16385"/>
    <property type="gene ID" value="TCM_035184"/>
</dbReference>
<dbReference type="Gramene" id="Tc08v2_t011100.1">
    <property type="protein sequence ID" value="Tc08v2_p011100.1"/>
    <property type="gene ID" value="Tc08v2_g011100"/>
</dbReference>
<sequence length="223" mass="24918">MTLKEPLLPSSSLAQGKMSRNSSKQKEASKLDLELPSWSYGIVIVSIYVIPLVCAIVWLDFIPLNFKTSDQPEGDKVRRLVNMGFCLGLLHVSGIGFSFLVADMAISLFLPEILKLVLGGDGEKKKIATPAWFPSISPAAAGRCLFYLLGAVLFWQINIYLRKTLYESDCPFDHILWPYVSPSCFGIIMFTLMALTFLLVRIISYAKTRATSRNTYVKIPRSP</sequence>
<keyword evidence="2" id="KW-0812">Transmembrane</keyword>
<keyword evidence="2" id="KW-1133">Transmembrane helix</keyword>
<dbReference type="Proteomes" id="UP000026915">
    <property type="component" value="Chromosome 8"/>
</dbReference>
<dbReference type="AlphaFoldDB" id="A0A061FGC1"/>
<feature type="compositionally biased region" description="Polar residues" evidence="1">
    <location>
        <begin position="9"/>
        <end position="22"/>
    </location>
</feature>
<keyword evidence="4" id="KW-1185">Reference proteome</keyword>
<name>A0A061FGC1_THECC</name>
<evidence type="ECO:0000313" key="4">
    <source>
        <dbReference type="Proteomes" id="UP000026915"/>
    </source>
</evidence>
<proteinExistence type="predicted"/>
<evidence type="ECO:0000256" key="2">
    <source>
        <dbReference type="SAM" id="Phobius"/>
    </source>
</evidence>